<dbReference type="AlphaFoldDB" id="A0A4Q7D2S9"/>
<gene>
    <name evidence="1" type="ORF">EUX57_08475</name>
</gene>
<dbReference type="Gene3D" id="2.80.10.50">
    <property type="match status" value="1"/>
</dbReference>
<sequence>METSTPSRSRLMSIPARRSNIDANSAGSKDLSFGNTLPKTGESFFSQITGISALRDDGSIITAGICYFENLPYIAVFIHNADGELDPEHSPMFIPTTGFARLFNLIIQPDGKPLLLFSLGDAAIAMVARFNKDGTLDTEFGVEGTSSLNIRIHAGLLPRSGLAVRHDGAILVAHTSTQESYIHELNSNGTATNFGKPGPVKLDGTAATSLIISSTGFVVGGDRAGQAMLLGYDASGEPDVEFGERGEKALGQNLTVSALALGPQGSIGVVGASRFPPDEQNFITKLQPNGSFSQEFNNGSPKVTDDNNTGAYTSLIFQDDGKMVALARDYARGSYVNLVRHTLGGYWDTLFGIGGVAEAYRVPQGRPLTAFVDKLEWVSGHGKLQISGDVSGGSFIGRVLSV</sequence>
<reference evidence="1 2" key="1">
    <citation type="submission" date="2019-02" db="EMBL/GenBank/DDBJ databases">
        <title>Pseudomonas spp from wheat grain.</title>
        <authorList>
            <person name="Cho G.-S."/>
            <person name="Franz C.M.A.P."/>
        </authorList>
    </citation>
    <scope>NUCLEOTIDE SEQUENCE [LARGE SCALE GENOMIC DNA]</scope>
    <source>
        <strain evidence="1 2">133NRW</strain>
    </source>
</reference>
<dbReference type="Proteomes" id="UP000293369">
    <property type="component" value="Unassembled WGS sequence"/>
</dbReference>
<name>A0A4Q7D2S9_9PSED</name>
<dbReference type="SUPFAM" id="SSF63829">
    <property type="entry name" value="Calcium-dependent phosphotriesterase"/>
    <property type="match status" value="1"/>
</dbReference>
<organism evidence="1 2">
    <name type="scientific">Pseudomonas orientalis</name>
    <dbReference type="NCBI Taxonomy" id="76758"/>
    <lineage>
        <taxon>Bacteria</taxon>
        <taxon>Pseudomonadati</taxon>
        <taxon>Pseudomonadota</taxon>
        <taxon>Gammaproteobacteria</taxon>
        <taxon>Pseudomonadales</taxon>
        <taxon>Pseudomonadaceae</taxon>
        <taxon>Pseudomonas</taxon>
    </lineage>
</organism>
<evidence type="ECO:0000313" key="1">
    <source>
        <dbReference type="EMBL" id="RZI32222.1"/>
    </source>
</evidence>
<proteinExistence type="predicted"/>
<evidence type="ECO:0008006" key="3">
    <source>
        <dbReference type="Google" id="ProtNLM"/>
    </source>
</evidence>
<accession>A0A4Q7D2S9</accession>
<evidence type="ECO:0000313" key="2">
    <source>
        <dbReference type="Proteomes" id="UP000293369"/>
    </source>
</evidence>
<protein>
    <recommendedName>
        <fullName evidence="3">Delta-60 repeat domain-containing protein</fullName>
    </recommendedName>
</protein>
<dbReference type="EMBL" id="SGFE01000013">
    <property type="protein sequence ID" value="RZI32222.1"/>
    <property type="molecule type" value="Genomic_DNA"/>
</dbReference>
<comment type="caution">
    <text evidence="1">The sequence shown here is derived from an EMBL/GenBank/DDBJ whole genome shotgun (WGS) entry which is preliminary data.</text>
</comment>